<evidence type="ECO:0000256" key="1">
    <source>
        <dbReference type="SAM" id="MobiDB-lite"/>
    </source>
</evidence>
<name>A0A131YSQ3_RHIAP</name>
<organism evidence="2">
    <name type="scientific">Rhipicephalus appendiculatus</name>
    <name type="common">Brown ear tick</name>
    <dbReference type="NCBI Taxonomy" id="34631"/>
    <lineage>
        <taxon>Eukaryota</taxon>
        <taxon>Metazoa</taxon>
        <taxon>Ecdysozoa</taxon>
        <taxon>Arthropoda</taxon>
        <taxon>Chelicerata</taxon>
        <taxon>Arachnida</taxon>
        <taxon>Acari</taxon>
        <taxon>Parasitiformes</taxon>
        <taxon>Ixodida</taxon>
        <taxon>Ixodoidea</taxon>
        <taxon>Ixodidae</taxon>
        <taxon>Rhipicephalinae</taxon>
        <taxon>Rhipicephalus</taxon>
        <taxon>Rhipicephalus</taxon>
    </lineage>
</organism>
<protein>
    <submittedName>
        <fullName evidence="2">Tick transposon</fullName>
    </submittedName>
</protein>
<dbReference type="EMBL" id="GEDV01006580">
    <property type="protein sequence ID" value="JAP81977.1"/>
    <property type="molecule type" value="Transcribed_RNA"/>
</dbReference>
<feature type="region of interest" description="Disordered" evidence="1">
    <location>
        <begin position="193"/>
        <end position="215"/>
    </location>
</feature>
<reference evidence="2" key="1">
    <citation type="journal article" date="2016" name="Ticks Tick Borne Dis.">
        <title>De novo assembly and annotation of the salivary gland transcriptome of Rhipicephalus appendiculatus male and female ticks during blood feeding.</title>
        <authorList>
            <person name="de Castro M.H."/>
            <person name="de Klerk D."/>
            <person name="Pienaar R."/>
            <person name="Latif A.A."/>
            <person name="Rees D.J."/>
            <person name="Mans B.J."/>
        </authorList>
    </citation>
    <scope>NUCLEOTIDE SEQUENCE</scope>
    <source>
        <tissue evidence="2">Salivary glands</tissue>
    </source>
</reference>
<evidence type="ECO:0000313" key="2">
    <source>
        <dbReference type="EMBL" id="JAP81977.1"/>
    </source>
</evidence>
<sequence length="215" mass="24201">MPPLPKNMHPEHNKGRRISRARVMLQNFGQNEEVVFVVDAARCRDYRCFAVAVIDHIHQCITSASINTIHTETAEQVAIALAIAHTDAQYILSDSQTAVRNFANGRLSPVAFRVLTTGKSPSDEQSASILWFPAQTPVDHTEVNLNEVAHNVARGLTFRAASAVDTTRKDALVDEWEWGGRLTKFNDITQHYKSHRREYPPPHAKLSRAQSVQRR</sequence>
<accession>A0A131YSQ3</accession>
<dbReference type="AlphaFoldDB" id="A0A131YSQ3"/>
<proteinExistence type="predicted"/>